<proteinExistence type="predicted"/>
<keyword evidence="3" id="KW-1185">Reference proteome</keyword>
<dbReference type="Proteomes" id="UP000510888">
    <property type="component" value="Chromosome 1"/>
</dbReference>
<sequence>MLWNANGGDITNINGIKRGHFRLHPDGPMHESDGCITVLHRADFDRLQRYIRAYEPDMPVPGIRMKAYGRVEVR</sequence>
<dbReference type="EMBL" id="AP023174">
    <property type="protein sequence ID" value="BCF87203.1"/>
    <property type="molecule type" value="Genomic_DNA"/>
</dbReference>
<feature type="domain" description="Tlde1" evidence="1">
    <location>
        <begin position="9"/>
        <end position="54"/>
    </location>
</feature>
<reference evidence="2 3" key="1">
    <citation type="journal article" date="2020" name="Genes (Basel)">
        <title>Genomic Comparison of Insect Gut Symbionts from Divergent Burkholderia Subclades.</title>
        <authorList>
            <person name="Takeshita K."/>
            <person name="Kikuchi Y."/>
        </authorList>
    </citation>
    <scope>NUCLEOTIDE SEQUENCE [LARGE SCALE GENOMIC DNA]</scope>
    <source>
        <strain evidence="2 3">PGU16</strain>
    </source>
</reference>
<organism evidence="2 3">
    <name type="scientific">Paraburkholderia largidicola</name>
    <dbReference type="NCBI Taxonomy" id="3014751"/>
    <lineage>
        <taxon>Bacteria</taxon>
        <taxon>Pseudomonadati</taxon>
        <taxon>Pseudomonadota</taxon>
        <taxon>Betaproteobacteria</taxon>
        <taxon>Burkholderiales</taxon>
        <taxon>Burkholderiaceae</taxon>
        <taxon>Paraburkholderia</taxon>
    </lineage>
</organism>
<dbReference type="Pfam" id="PF10908">
    <property type="entry name" value="Tlde1_dom"/>
    <property type="match status" value="1"/>
</dbReference>
<evidence type="ECO:0000313" key="3">
    <source>
        <dbReference type="Proteomes" id="UP000510888"/>
    </source>
</evidence>
<dbReference type="InterPro" id="IPR021225">
    <property type="entry name" value="Tlde1_dom"/>
</dbReference>
<evidence type="ECO:0000259" key="1">
    <source>
        <dbReference type="Pfam" id="PF10908"/>
    </source>
</evidence>
<evidence type="ECO:0000313" key="2">
    <source>
        <dbReference type="EMBL" id="BCF87203.1"/>
    </source>
</evidence>
<dbReference type="AlphaFoldDB" id="A0A7I8BFJ7"/>
<protein>
    <recommendedName>
        <fullName evidence="1">Tlde1 domain-containing protein</fullName>
    </recommendedName>
</protein>
<accession>A0A7I8BFJ7</accession>
<dbReference type="KEGG" id="plad:PPGU16_02700"/>
<name>A0A7I8BFJ7_9BURK</name>
<gene>
    <name evidence="2" type="ORF">PPGU16_02700</name>
</gene>